<dbReference type="Gene3D" id="4.10.240.10">
    <property type="entry name" value="Zn(2)-C6 fungal-type DNA-binding domain"/>
    <property type="match status" value="1"/>
</dbReference>
<dbReference type="PANTHER" id="PTHR38791">
    <property type="entry name" value="ZN(II)2CYS6 TRANSCRIPTION FACTOR (EUROFUNG)-RELATED-RELATED"/>
    <property type="match status" value="1"/>
</dbReference>
<dbReference type="SMART" id="SM00066">
    <property type="entry name" value="GAL4"/>
    <property type="match status" value="1"/>
</dbReference>
<evidence type="ECO:0000313" key="3">
    <source>
        <dbReference type="EMBL" id="KAH7245171.1"/>
    </source>
</evidence>
<keyword evidence="1" id="KW-0539">Nucleus</keyword>
<comment type="caution">
    <text evidence="3">The sequence shown here is derived from an EMBL/GenBank/DDBJ whole genome shotgun (WGS) entry which is preliminary data.</text>
</comment>
<keyword evidence="4" id="KW-1185">Reference proteome</keyword>
<feature type="domain" description="Zn(2)-C6 fungal-type" evidence="2">
    <location>
        <begin position="10"/>
        <end position="38"/>
    </location>
</feature>
<evidence type="ECO:0000313" key="4">
    <source>
        <dbReference type="Proteomes" id="UP000813427"/>
    </source>
</evidence>
<dbReference type="GO" id="GO:0008270">
    <property type="term" value="F:zinc ion binding"/>
    <property type="evidence" value="ECO:0007669"/>
    <property type="project" value="InterPro"/>
</dbReference>
<dbReference type="Proteomes" id="UP000813427">
    <property type="component" value="Unassembled WGS sequence"/>
</dbReference>
<sequence>MVNTGRPSMDCLPCRRRKLRCDLKPETCGQCHRARISCHGYRNTQDLIFRDETHATKKRVVARQWYYGNQLAVLPPPRPNLNLDVVTQCRETFFVLYVTGLSHSCASLLPLYNQVPMVSHLSYSVDAVSLAFSAIQFDSRELAGFAAKEYLAAVKSLGLSLREPNALISDEILQSILLLDLYEKLMGPSLNMPGSWMTHIQGAMSMIESRGLLNVSNHVSTQLTRSAFSHLVISCGIAKFPIPDSQITVQQDLATIVTDEKWDYMGILIDIVNLRAILPDSRTDLDRGMKERAIEINHKLIYLEKSLARPCGPVTVQADTACHAYCLDGQYDVYPTHYAMQICNALRSMRLEMEDLMRDRRRGCSNDASKTMNEISRQICRTVPPYIMPHGRPENAEPFTPMQKLKCKVLLAPLFQAAQLSTEAYVKEWVWKSLEYMSERGNMRLAKEVLNLSKKRHNIDHWTIWAMAGCYAMAA</sequence>
<evidence type="ECO:0000256" key="1">
    <source>
        <dbReference type="ARBA" id="ARBA00023242"/>
    </source>
</evidence>
<proteinExistence type="predicted"/>
<dbReference type="CDD" id="cd00067">
    <property type="entry name" value="GAL4"/>
    <property type="match status" value="1"/>
</dbReference>
<dbReference type="GO" id="GO:0000981">
    <property type="term" value="F:DNA-binding transcription factor activity, RNA polymerase II-specific"/>
    <property type="evidence" value="ECO:0007669"/>
    <property type="project" value="InterPro"/>
</dbReference>
<gene>
    <name evidence="3" type="ORF">BKA59DRAFT_475448</name>
</gene>
<dbReference type="InterPro" id="IPR001138">
    <property type="entry name" value="Zn2Cys6_DnaBD"/>
</dbReference>
<dbReference type="Pfam" id="PF00172">
    <property type="entry name" value="Zn_clus"/>
    <property type="match status" value="1"/>
</dbReference>
<protein>
    <recommendedName>
        <fullName evidence="2">Zn(2)-C6 fungal-type domain-containing protein</fullName>
    </recommendedName>
</protein>
<dbReference type="PROSITE" id="PS50048">
    <property type="entry name" value="ZN2_CY6_FUNGAL_2"/>
    <property type="match status" value="1"/>
</dbReference>
<dbReference type="InterPro" id="IPR021858">
    <property type="entry name" value="Fun_TF"/>
</dbReference>
<dbReference type="InterPro" id="IPR036864">
    <property type="entry name" value="Zn2-C6_fun-type_DNA-bd_sf"/>
</dbReference>
<name>A0A8K0RUW2_9HYPO</name>
<dbReference type="OrthoDB" id="5429770at2759"/>
<reference evidence="3" key="1">
    <citation type="journal article" date="2021" name="Nat. Commun.">
        <title>Genetic determinants of endophytism in the Arabidopsis root mycobiome.</title>
        <authorList>
            <person name="Mesny F."/>
            <person name="Miyauchi S."/>
            <person name="Thiergart T."/>
            <person name="Pickel B."/>
            <person name="Atanasova L."/>
            <person name="Karlsson M."/>
            <person name="Huettel B."/>
            <person name="Barry K.W."/>
            <person name="Haridas S."/>
            <person name="Chen C."/>
            <person name="Bauer D."/>
            <person name="Andreopoulos W."/>
            <person name="Pangilinan J."/>
            <person name="LaButti K."/>
            <person name="Riley R."/>
            <person name="Lipzen A."/>
            <person name="Clum A."/>
            <person name="Drula E."/>
            <person name="Henrissat B."/>
            <person name="Kohler A."/>
            <person name="Grigoriev I.V."/>
            <person name="Martin F.M."/>
            <person name="Hacquard S."/>
        </authorList>
    </citation>
    <scope>NUCLEOTIDE SEQUENCE</scope>
    <source>
        <strain evidence="3">MPI-SDFR-AT-0068</strain>
    </source>
</reference>
<dbReference type="PANTHER" id="PTHR38791:SF1">
    <property type="entry name" value="TRANSCRIPTION FACTOR, PUTATIVE-RELATED"/>
    <property type="match status" value="1"/>
</dbReference>
<accession>A0A8K0RUW2</accession>
<dbReference type="InterPro" id="IPR053175">
    <property type="entry name" value="DHMBA_Reg_Transcription_Factor"/>
</dbReference>
<dbReference type="AlphaFoldDB" id="A0A8K0RUW2"/>
<evidence type="ECO:0000259" key="2">
    <source>
        <dbReference type="PROSITE" id="PS50048"/>
    </source>
</evidence>
<dbReference type="EMBL" id="JAGPXF010000004">
    <property type="protein sequence ID" value="KAH7245171.1"/>
    <property type="molecule type" value="Genomic_DNA"/>
</dbReference>
<dbReference type="SUPFAM" id="SSF57701">
    <property type="entry name" value="Zn2/Cys6 DNA-binding domain"/>
    <property type="match status" value="1"/>
</dbReference>
<dbReference type="Pfam" id="PF11951">
    <property type="entry name" value="Fungal_trans_2"/>
    <property type="match status" value="1"/>
</dbReference>
<organism evidence="3 4">
    <name type="scientific">Fusarium tricinctum</name>
    <dbReference type="NCBI Taxonomy" id="61284"/>
    <lineage>
        <taxon>Eukaryota</taxon>
        <taxon>Fungi</taxon>
        <taxon>Dikarya</taxon>
        <taxon>Ascomycota</taxon>
        <taxon>Pezizomycotina</taxon>
        <taxon>Sordariomycetes</taxon>
        <taxon>Hypocreomycetidae</taxon>
        <taxon>Hypocreales</taxon>
        <taxon>Nectriaceae</taxon>
        <taxon>Fusarium</taxon>
        <taxon>Fusarium tricinctum species complex</taxon>
    </lineage>
</organism>